<evidence type="ECO:0000256" key="4">
    <source>
        <dbReference type="ARBA" id="ARBA00022741"/>
    </source>
</evidence>
<dbReference type="PANTHER" id="PTHR11136">
    <property type="entry name" value="FOLYLPOLYGLUTAMATE SYNTHASE-RELATED"/>
    <property type="match status" value="1"/>
</dbReference>
<keyword evidence="5" id="KW-0067">ATP-binding</keyword>
<dbReference type="SUPFAM" id="SSF53244">
    <property type="entry name" value="MurD-like peptide ligases, peptide-binding domain"/>
    <property type="match status" value="1"/>
</dbReference>
<dbReference type="InterPro" id="IPR036565">
    <property type="entry name" value="Mur-like_cat_sf"/>
</dbReference>
<comment type="similarity">
    <text evidence="1">Belongs to the folylpolyglutamate synthase family.</text>
</comment>
<dbReference type="GO" id="GO:0005737">
    <property type="term" value="C:cytoplasm"/>
    <property type="evidence" value="ECO:0007669"/>
    <property type="project" value="TreeGrafter"/>
</dbReference>
<dbReference type="InterPro" id="IPR036615">
    <property type="entry name" value="Mur_ligase_C_dom_sf"/>
</dbReference>
<dbReference type="AlphaFoldDB" id="A0AAW2TF78"/>
<dbReference type="Gene3D" id="3.90.190.20">
    <property type="entry name" value="Mur ligase, C-terminal domain"/>
    <property type="match status" value="1"/>
</dbReference>
<dbReference type="EMBL" id="JACGWJ010000008">
    <property type="protein sequence ID" value="KAL0403212.1"/>
    <property type="molecule type" value="Genomic_DNA"/>
</dbReference>
<dbReference type="Gene3D" id="3.40.1190.10">
    <property type="entry name" value="Mur-like, catalytic domain"/>
    <property type="match status" value="1"/>
</dbReference>
<dbReference type="GO" id="GO:0005524">
    <property type="term" value="F:ATP binding"/>
    <property type="evidence" value="ECO:0007669"/>
    <property type="project" value="UniProtKB-KW"/>
</dbReference>
<evidence type="ECO:0000256" key="5">
    <source>
        <dbReference type="ARBA" id="ARBA00022840"/>
    </source>
</evidence>
<evidence type="ECO:0000256" key="1">
    <source>
        <dbReference type="ARBA" id="ARBA00008276"/>
    </source>
</evidence>
<reference evidence="7" key="1">
    <citation type="submission" date="2020-06" db="EMBL/GenBank/DDBJ databases">
        <authorList>
            <person name="Li T."/>
            <person name="Hu X."/>
            <person name="Zhang T."/>
            <person name="Song X."/>
            <person name="Zhang H."/>
            <person name="Dai N."/>
            <person name="Sheng W."/>
            <person name="Hou X."/>
            <person name="Wei L."/>
        </authorList>
    </citation>
    <scope>NUCLEOTIDE SEQUENCE</scope>
    <source>
        <strain evidence="7">G02</strain>
        <tissue evidence="7">Leaf</tissue>
    </source>
</reference>
<sequence length="579" mass="62278">MARSLTAFQHNRRGIPLFAVSRTLLDAPSRPFSTALSESQEMNEFMEYMEKLKNYEKTGVPKGAGTDSGDGFDLGRMRRLLHNLGNPQSKFKAVHIAGTKGKGSTAAFLSSILRAEGYSVGCYTSPHIRTIRERITLGTTGAPVSAKALSSHFYKIMEALDMAVKLEKGHLSQFEHSAYLPKKVHFAVIEMVDSPLHKLTAIQYQGSPLEPDIILCLAVSTPDHAGLGGARDATNVISSSDLAASIITNIGEEHLAALGGSLESIALAKSGIIKEGRPLVLGGPFLPHIEHIIRDKALFMCSPVISASDPGNKSVLKGFSRSCETPHQLCDILLLIEKDLQVSIELFDVQLRLLGSHQLQNAATATCTAICLRNQGWKLSDASIRTGLECAYLLGRSQFLTSKEVEMLGLPGATILLDGAHTKESAQALLNMIKVALPEASLVLVVAMANDKDHLGFARVLLSAGCLEAVCFTEIDIAGGRSRTTSSSLLKDSWIQACTEMGCDFLDCKTAKYELIEDQHTQFEGKMGCQSIFFTEGSLMDSIRLGHEILGAKSGTQRGIIVVTGSLHIVSAVLGSLEG</sequence>
<reference evidence="7" key="2">
    <citation type="journal article" date="2024" name="Plant">
        <title>Genomic evolution and insights into agronomic trait innovations of Sesamum species.</title>
        <authorList>
            <person name="Miao H."/>
            <person name="Wang L."/>
            <person name="Qu L."/>
            <person name="Liu H."/>
            <person name="Sun Y."/>
            <person name="Le M."/>
            <person name="Wang Q."/>
            <person name="Wei S."/>
            <person name="Zheng Y."/>
            <person name="Lin W."/>
            <person name="Duan Y."/>
            <person name="Cao H."/>
            <person name="Xiong S."/>
            <person name="Wang X."/>
            <person name="Wei L."/>
            <person name="Li C."/>
            <person name="Ma Q."/>
            <person name="Ju M."/>
            <person name="Zhao R."/>
            <person name="Li G."/>
            <person name="Mu C."/>
            <person name="Tian Q."/>
            <person name="Mei H."/>
            <person name="Zhang T."/>
            <person name="Gao T."/>
            <person name="Zhang H."/>
        </authorList>
    </citation>
    <scope>NUCLEOTIDE SEQUENCE</scope>
    <source>
        <strain evidence="7">G02</strain>
    </source>
</reference>
<protein>
    <submittedName>
        <fullName evidence="7">Dihydrofolate synthetase</fullName>
    </submittedName>
</protein>
<dbReference type="InterPro" id="IPR001645">
    <property type="entry name" value="Folylpolyglutamate_synth"/>
</dbReference>
<dbReference type="PANTHER" id="PTHR11136:SF0">
    <property type="entry name" value="DIHYDROFOLATE SYNTHETASE-RELATED"/>
    <property type="match status" value="1"/>
</dbReference>
<keyword evidence="4" id="KW-0547">Nucleotide-binding</keyword>
<dbReference type="GO" id="GO:0004326">
    <property type="term" value="F:tetrahydrofolylpolyglutamate synthase activity"/>
    <property type="evidence" value="ECO:0007669"/>
    <property type="project" value="InterPro"/>
</dbReference>
<evidence type="ECO:0000313" key="7">
    <source>
        <dbReference type="EMBL" id="KAL0403212.1"/>
    </source>
</evidence>
<dbReference type="GO" id="GO:0046872">
    <property type="term" value="F:metal ion binding"/>
    <property type="evidence" value="ECO:0007669"/>
    <property type="project" value="UniProtKB-KW"/>
</dbReference>
<accession>A0AAW2TF78</accession>
<dbReference type="InterPro" id="IPR018109">
    <property type="entry name" value="Folylpolyglutamate_synth_CS"/>
</dbReference>
<keyword evidence="6" id="KW-0460">Magnesium</keyword>
<keyword evidence="2" id="KW-0436">Ligase</keyword>
<dbReference type="GO" id="GO:0008841">
    <property type="term" value="F:dihydrofolate synthase activity"/>
    <property type="evidence" value="ECO:0007669"/>
    <property type="project" value="TreeGrafter"/>
</dbReference>
<organism evidence="7">
    <name type="scientific">Sesamum radiatum</name>
    <name type="common">Black benniseed</name>
    <dbReference type="NCBI Taxonomy" id="300843"/>
    <lineage>
        <taxon>Eukaryota</taxon>
        <taxon>Viridiplantae</taxon>
        <taxon>Streptophyta</taxon>
        <taxon>Embryophyta</taxon>
        <taxon>Tracheophyta</taxon>
        <taxon>Spermatophyta</taxon>
        <taxon>Magnoliopsida</taxon>
        <taxon>eudicotyledons</taxon>
        <taxon>Gunneridae</taxon>
        <taxon>Pentapetalae</taxon>
        <taxon>asterids</taxon>
        <taxon>lamiids</taxon>
        <taxon>Lamiales</taxon>
        <taxon>Pedaliaceae</taxon>
        <taxon>Sesamum</taxon>
    </lineage>
</organism>
<proteinExistence type="inferred from homology"/>
<keyword evidence="3" id="KW-0479">Metal-binding</keyword>
<comment type="caution">
    <text evidence="7">The sequence shown here is derived from an EMBL/GenBank/DDBJ whole genome shotgun (WGS) entry which is preliminary data.</text>
</comment>
<dbReference type="PROSITE" id="PS01011">
    <property type="entry name" value="FOLYLPOLYGLU_SYNT_1"/>
    <property type="match status" value="1"/>
</dbReference>
<evidence type="ECO:0000256" key="3">
    <source>
        <dbReference type="ARBA" id="ARBA00022723"/>
    </source>
</evidence>
<evidence type="ECO:0000256" key="2">
    <source>
        <dbReference type="ARBA" id="ARBA00022598"/>
    </source>
</evidence>
<name>A0AAW2TF78_SESRA</name>
<gene>
    <name evidence="7" type="ORF">Sradi_1962000</name>
</gene>
<evidence type="ECO:0000256" key="6">
    <source>
        <dbReference type="ARBA" id="ARBA00022842"/>
    </source>
</evidence>
<dbReference type="SUPFAM" id="SSF53623">
    <property type="entry name" value="MurD-like peptide ligases, catalytic domain"/>
    <property type="match status" value="2"/>
</dbReference>